<dbReference type="GO" id="GO:0006508">
    <property type="term" value="P:proteolysis"/>
    <property type="evidence" value="ECO:0007669"/>
    <property type="project" value="UniProtKB-KW"/>
</dbReference>
<dbReference type="Pfam" id="PF14684">
    <property type="entry name" value="Tricorn_C1"/>
    <property type="match status" value="1"/>
</dbReference>
<dbReference type="AlphaFoldDB" id="A0A5M8P382"/>
<reference evidence="2 3" key="1">
    <citation type="submission" date="2019-03" db="EMBL/GenBank/DDBJ databases">
        <title>Single cell metagenomics reveals metabolic interactions within the superorganism composed of flagellate Streblomastix strix and complex community of Bacteroidetes bacteria on its surface.</title>
        <authorList>
            <person name="Treitli S.C."/>
            <person name="Kolisko M."/>
            <person name="Husnik F."/>
            <person name="Keeling P."/>
            <person name="Hampl V."/>
        </authorList>
    </citation>
    <scope>NUCLEOTIDE SEQUENCE [LARGE SCALE GENOMIC DNA]</scope>
    <source>
        <strain evidence="2">St1</strain>
    </source>
</reference>
<name>A0A5M8P382_9BACT</name>
<dbReference type="PROSITE" id="PS51257">
    <property type="entry name" value="PROKAR_LIPOPROTEIN"/>
    <property type="match status" value="1"/>
</dbReference>
<dbReference type="EMBL" id="SNRX01000004">
    <property type="protein sequence ID" value="KAA6302923.1"/>
    <property type="molecule type" value="Genomic_DNA"/>
</dbReference>
<keyword evidence="2" id="KW-0378">Hydrolase</keyword>
<gene>
    <name evidence="2" type="ORF">EZS26_000818</name>
</gene>
<comment type="caution">
    <text evidence="2">The sequence shown here is derived from an EMBL/GenBank/DDBJ whole genome shotgun (WGS) entry which is preliminary data.</text>
</comment>
<keyword evidence="2" id="KW-0645">Protease</keyword>
<protein>
    <submittedName>
        <fullName evidence="2">Carboxy-terminal processing protease CtpA</fullName>
        <ecNumber evidence="2">3.4.21.102</ecNumber>
    </submittedName>
</protein>
<dbReference type="SUPFAM" id="SSF52096">
    <property type="entry name" value="ClpP/crotonase"/>
    <property type="match status" value="1"/>
</dbReference>
<dbReference type="InterPro" id="IPR005151">
    <property type="entry name" value="Tail-specific_protease"/>
</dbReference>
<dbReference type="Proteomes" id="UP000324575">
    <property type="component" value="Unassembled WGS sequence"/>
</dbReference>
<dbReference type="EC" id="3.4.21.102" evidence="2"/>
<dbReference type="CDD" id="cd07563">
    <property type="entry name" value="Peptidase_S41_IRBP"/>
    <property type="match status" value="1"/>
</dbReference>
<proteinExistence type="predicted"/>
<organism evidence="2 3">
    <name type="scientific">Candidatus Ordinivivax streblomastigis</name>
    <dbReference type="NCBI Taxonomy" id="2540710"/>
    <lineage>
        <taxon>Bacteria</taxon>
        <taxon>Pseudomonadati</taxon>
        <taxon>Bacteroidota</taxon>
        <taxon>Bacteroidia</taxon>
        <taxon>Bacteroidales</taxon>
        <taxon>Candidatus Ordinivivax</taxon>
    </lineage>
</organism>
<evidence type="ECO:0000259" key="1">
    <source>
        <dbReference type="SMART" id="SM00245"/>
    </source>
</evidence>
<accession>A0A5M8P382</accession>
<evidence type="ECO:0000313" key="2">
    <source>
        <dbReference type="EMBL" id="KAA6302923.1"/>
    </source>
</evidence>
<dbReference type="Gene3D" id="3.30.750.44">
    <property type="match status" value="1"/>
</dbReference>
<dbReference type="SMART" id="SM00245">
    <property type="entry name" value="TSPc"/>
    <property type="match status" value="1"/>
</dbReference>
<dbReference type="Gene3D" id="3.90.226.10">
    <property type="entry name" value="2-enoyl-CoA Hydratase, Chain A, domain 1"/>
    <property type="match status" value="1"/>
</dbReference>
<dbReference type="PANTHER" id="PTHR11261">
    <property type="entry name" value="INTERPHOTORECEPTOR RETINOID-BINDING PROTEIN"/>
    <property type="match status" value="1"/>
</dbReference>
<dbReference type="PANTHER" id="PTHR11261:SF3">
    <property type="entry name" value="RETINOL-BINDING PROTEIN 3"/>
    <property type="match status" value="1"/>
</dbReference>
<sequence>MNIKKFLNKHNLSLWLLGFVWFATVFSACIEIEEYDNSPRGNFEALWKIMDEQYCFFDYKNVDWDSIHTVYSGKIDNQMNQVALFDSLDAMLQEVRDGHVNLYSPFDVGRYWKWFEDYPANYNQELTDKYLGQTYRIAGGMRYQMLEDSIGYVRYADFSLPIGETGIQYVLAGFQKCKGIIIDVRNNGGGLLSNSELLASHFFTKKTLVGYIQHKTGKGHNDFSEPHPQYIEPATYWICKQPVVVLTNRKCYSATNDFVNAMRYAPNVTLLGDTTGGGSGLPFSSELPNGWSVRFSACPMLDAEKQHIEFGIAPDRAVSLSEEDVKNEFDTLIEEAKNIVVKFKK</sequence>
<evidence type="ECO:0000313" key="3">
    <source>
        <dbReference type="Proteomes" id="UP000324575"/>
    </source>
</evidence>
<dbReference type="InterPro" id="IPR028204">
    <property type="entry name" value="Tricorn_C1"/>
</dbReference>
<dbReference type="GO" id="GO:0004252">
    <property type="term" value="F:serine-type endopeptidase activity"/>
    <property type="evidence" value="ECO:0007669"/>
    <property type="project" value="UniProtKB-EC"/>
</dbReference>
<dbReference type="Pfam" id="PF03572">
    <property type="entry name" value="Peptidase_S41"/>
    <property type="match status" value="1"/>
</dbReference>
<dbReference type="InterPro" id="IPR029045">
    <property type="entry name" value="ClpP/crotonase-like_dom_sf"/>
</dbReference>
<feature type="domain" description="Tail specific protease" evidence="1">
    <location>
        <begin position="124"/>
        <end position="319"/>
    </location>
</feature>